<keyword evidence="2" id="KW-1185">Reference proteome</keyword>
<evidence type="ECO:0000313" key="1">
    <source>
        <dbReference type="EMBL" id="QDU47367.1"/>
    </source>
</evidence>
<reference evidence="1 2" key="1">
    <citation type="submission" date="2019-02" db="EMBL/GenBank/DDBJ databases">
        <title>Deep-cultivation of Planctomycetes and their phenomic and genomic characterization uncovers novel biology.</title>
        <authorList>
            <person name="Wiegand S."/>
            <person name="Jogler M."/>
            <person name="Boedeker C."/>
            <person name="Pinto D."/>
            <person name="Vollmers J."/>
            <person name="Rivas-Marin E."/>
            <person name="Kohn T."/>
            <person name="Peeters S.H."/>
            <person name="Heuer A."/>
            <person name="Rast P."/>
            <person name="Oberbeckmann S."/>
            <person name="Bunk B."/>
            <person name="Jeske O."/>
            <person name="Meyerdierks A."/>
            <person name="Storesund J.E."/>
            <person name="Kallscheuer N."/>
            <person name="Luecker S."/>
            <person name="Lage O.M."/>
            <person name="Pohl T."/>
            <person name="Merkel B.J."/>
            <person name="Hornburger P."/>
            <person name="Mueller R.-W."/>
            <person name="Bruemmer F."/>
            <person name="Labrenz M."/>
            <person name="Spormann A.M."/>
            <person name="Op den Camp H."/>
            <person name="Overmann J."/>
            <person name="Amann R."/>
            <person name="Jetten M.S.M."/>
            <person name="Mascher T."/>
            <person name="Medema M.H."/>
            <person name="Devos D.P."/>
            <person name="Kaster A.-K."/>
            <person name="Ovreas L."/>
            <person name="Rohde M."/>
            <person name="Galperin M.Y."/>
            <person name="Jogler C."/>
        </authorList>
    </citation>
    <scope>NUCLEOTIDE SEQUENCE [LARGE SCALE GENOMIC DNA]</scope>
    <source>
        <strain evidence="1 2">Mal52</strain>
    </source>
</reference>
<dbReference type="AlphaFoldDB" id="A0A517ZY21"/>
<gene>
    <name evidence="1" type="ORF">Mal52_58960</name>
</gene>
<protein>
    <submittedName>
        <fullName evidence="1">Uncharacterized protein</fullName>
    </submittedName>
</protein>
<dbReference type="Proteomes" id="UP000319383">
    <property type="component" value="Chromosome"/>
</dbReference>
<dbReference type="KEGG" id="sdyn:Mal52_58960"/>
<evidence type="ECO:0000313" key="2">
    <source>
        <dbReference type="Proteomes" id="UP000319383"/>
    </source>
</evidence>
<organism evidence="1 2">
    <name type="scientific">Symmachiella dynata</name>
    <dbReference type="NCBI Taxonomy" id="2527995"/>
    <lineage>
        <taxon>Bacteria</taxon>
        <taxon>Pseudomonadati</taxon>
        <taxon>Planctomycetota</taxon>
        <taxon>Planctomycetia</taxon>
        <taxon>Planctomycetales</taxon>
        <taxon>Planctomycetaceae</taxon>
        <taxon>Symmachiella</taxon>
    </lineage>
</organism>
<proteinExistence type="predicted"/>
<sequence length="56" mass="6496">MGFALLAGLAHLFGFQKIVFSVWDLAALLPLYTEMPNHTRHEPRFGNNFQKKNFFL</sequence>
<dbReference type="EMBL" id="CP036276">
    <property type="protein sequence ID" value="QDU47367.1"/>
    <property type="molecule type" value="Genomic_DNA"/>
</dbReference>
<accession>A0A517ZY21</accession>
<name>A0A517ZY21_9PLAN</name>